<dbReference type="Proteomes" id="UP000663866">
    <property type="component" value="Unassembled WGS sequence"/>
</dbReference>
<keyword evidence="1" id="KW-0732">Signal</keyword>
<evidence type="ECO:0000313" key="4">
    <source>
        <dbReference type="Proteomes" id="UP000663866"/>
    </source>
</evidence>
<feature type="chain" id="PRO_5032506443" description="Piwi domain-containing protein" evidence="1">
    <location>
        <begin position="20"/>
        <end position="232"/>
    </location>
</feature>
<dbReference type="AlphaFoldDB" id="A0A819UHB6"/>
<protein>
    <recommendedName>
        <fullName evidence="2">Piwi domain-containing protein</fullName>
    </recommendedName>
</protein>
<accession>A0A819UHB6</accession>
<feature type="domain" description="Piwi" evidence="2">
    <location>
        <begin position="36"/>
        <end position="100"/>
    </location>
</feature>
<dbReference type="EMBL" id="CAJOBG010004088">
    <property type="protein sequence ID" value="CAF4094319.1"/>
    <property type="molecule type" value="Genomic_DNA"/>
</dbReference>
<comment type="caution">
    <text evidence="3">The sequence shown here is derived from an EMBL/GenBank/DDBJ whole genome shotgun (WGS) entry which is preliminary data.</text>
</comment>
<evidence type="ECO:0000313" key="3">
    <source>
        <dbReference type="EMBL" id="CAF4094319.1"/>
    </source>
</evidence>
<dbReference type="InterPro" id="IPR003165">
    <property type="entry name" value="Piwi"/>
</dbReference>
<sequence>MHTIEYIVFFLALAEELVGTQYADRFVQQYCSKGKISVEVIKDLHIYVRELLHEFSHLSNKLVFYRAGVDDGSFQKVLDNEVRAIQRACKGNKDHYINSFNKSKLTVLNKNFRVIMNYQKFVLQLLKNITILGFLLGINNQIKHIIFNQARLLIQILFHRMDLIVILILRCTKAVSVPAPVRYATLCVSRGLNLDYEGQMSNEQQEFHFSSHVGEELLDDVQTIKINFNPFN</sequence>
<gene>
    <name evidence="3" type="ORF">OVN521_LOCUS20538</name>
</gene>
<dbReference type="SUPFAM" id="SSF53098">
    <property type="entry name" value="Ribonuclease H-like"/>
    <property type="match status" value="1"/>
</dbReference>
<dbReference type="Pfam" id="PF02171">
    <property type="entry name" value="Piwi"/>
    <property type="match status" value="1"/>
</dbReference>
<evidence type="ECO:0000256" key="1">
    <source>
        <dbReference type="SAM" id="SignalP"/>
    </source>
</evidence>
<organism evidence="3 4">
    <name type="scientific">Rotaria magnacalcarata</name>
    <dbReference type="NCBI Taxonomy" id="392030"/>
    <lineage>
        <taxon>Eukaryota</taxon>
        <taxon>Metazoa</taxon>
        <taxon>Spiralia</taxon>
        <taxon>Gnathifera</taxon>
        <taxon>Rotifera</taxon>
        <taxon>Eurotatoria</taxon>
        <taxon>Bdelloidea</taxon>
        <taxon>Philodinida</taxon>
        <taxon>Philodinidae</taxon>
        <taxon>Rotaria</taxon>
    </lineage>
</organism>
<dbReference type="GO" id="GO:0003676">
    <property type="term" value="F:nucleic acid binding"/>
    <property type="evidence" value="ECO:0007669"/>
    <property type="project" value="InterPro"/>
</dbReference>
<proteinExistence type="predicted"/>
<dbReference type="InterPro" id="IPR036397">
    <property type="entry name" value="RNaseH_sf"/>
</dbReference>
<evidence type="ECO:0000259" key="2">
    <source>
        <dbReference type="Pfam" id="PF02171"/>
    </source>
</evidence>
<reference evidence="3" key="1">
    <citation type="submission" date="2021-02" db="EMBL/GenBank/DDBJ databases">
        <authorList>
            <person name="Nowell W R."/>
        </authorList>
    </citation>
    <scope>NUCLEOTIDE SEQUENCE</scope>
</reference>
<dbReference type="PANTHER" id="PTHR22891">
    <property type="entry name" value="EUKARYOTIC TRANSLATION INITIATION FACTOR 2C"/>
    <property type="match status" value="1"/>
</dbReference>
<name>A0A819UHB6_9BILA</name>
<keyword evidence="4" id="KW-1185">Reference proteome</keyword>
<dbReference type="InterPro" id="IPR012337">
    <property type="entry name" value="RNaseH-like_sf"/>
</dbReference>
<feature type="signal peptide" evidence="1">
    <location>
        <begin position="1"/>
        <end position="19"/>
    </location>
</feature>
<dbReference type="Gene3D" id="3.30.420.10">
    <property type="entry name" value="Ribonuclease H-like superfamily/Ribonuclease H"/>
    <property type="match status" value="1"/>
</dbReference>